<dbReference type="InterPro" id="IPR011053">
    <property type="entry name" value="Single_hybrid_motif"/>
</dbReference>
<accession>A0A3B1DL26</accession>
<dbReference type="SUPFAM" id="SSF51230">
    <property type="entry name" value="Single hybrid motif"/>
    <property type="match status" value="1"/>
</dbReference>
<dbReference type="InterPro" id="IPR000089">
    <property type="entry name" value="Biotin_lipoyl"/>
</dbReference>
<proteinExistence type="predicted"/>
<name>A0A3B1DL26_9ZZZZ</name>
<evidence type="ECO:0000313" key="2">
    <source>
        <dbReference type="EMBL" id="VAX35690.1"/>
    </source>
</evidence>
<organism evidence="2">
    <name type="scientific">hydrothermal vent metagenome</name>
    <dbReference type="NCBI Taxonomy" id="652676"/>
    <lineage>
        <taxon>unclassified sequences</taxon>
        <taxon>metagenomes</taxon>
        <taxon>ecological metagenomes</taxon>
    </lineage>
</organism>
<dbReference type="EMBL" id="UOGL01000006">
    <property type="protein sequence ID" value="VAX35690.1"/>
    <property type="molecule type" value="Genomic_DNA"/>
</dbReference>
<evidence type="ECO:0000259" key="1">
    <source>
        <dbReference type="Pfam" id="PF00364"/>
    </source>
</evidence>
<dbReference type="Pfam" id="PF00364">
    <property type="entry name" value="Biotin_lipoyl"/>
    <property type="match status" value="1"/>
</dbReference>
<feature type="domain" description="Lipoyl-binding" evidence="1">
    <location>
        <begin position="14"/>
        <end position="72"/>
    </location>
</feature>
<dbReference type="AlphaFoldDB" id="A0A3B1DL26"/>
<dbReference type="Gene3D" id="2.40.50.100">
    <property type="match status" value="1"/>
</dbReference>
<reference evidence="2" key="1">
    <citation type="submission" date="2018-06" db="EMBL/GenBank/DDBJ databases">
        <authorList>
            <person name="Zhirakovskaya E."/>
        </authorList>
    </citation>
    <scope>NUCLEOTIDE SEQUENCE</scope>
</reference>
<protein>
    <recommendedName>
        <fullName evidence="1">Lipoyl-binding domain-containing protein</fullName>
    </recommendedName>
</protein>
<gene>
    <name evidence="2" type="ORF">MNBD_PLANCTO02-1870</name>
</gene>
<sequence length="83" mass="9171">MQTPVIVPDLKCDETLRVCSWLVEVGENIEQGDRLVELLTTGMTFDVAAPVSGRISSIEKSRNTFVSEGEILGWMTTDVDKNV</sequence>